<comment type="caution">
    <text evidence="3">The sequence shown here is derived from an EMBL/GenBank/DDBJ whole genome shotgun (WGS) entry which is preliminary data.</text>
</comment>
<name>A0A1S8GN41_9PROT</name>
<reference evidence="3 4" key="1">
    <citation type="journal article" date="2016" name="PLoS ONE">
        <title>Whole-Genome Sequence Analysis of Bombella intestini LMG 28161T, a Novel Acetic Acid Bacterium Isolated from the Crop of a Red-Tailed Bumble Bee, Bombus lapidarius.</title>
        <authorList>
            <person name="Li L."/>
            <person name="Illeghems K."/>
            <person name="Van Kerrebroeck S."/>
            <person name="Borremans W."/>
            <person name="Cleenwerck I."/>
            <person name="Smagghe G."/>
            <person name="De Vuyst L."/>
            <person name="Vandamme P."/>
        </authorList>
    </citation>
    <scope>NUCLEOTIDE SEQUENCE [LARGE SCALE GENOMIC DNA]</scope>
    <source>
        <strain evidence="3 4">R-52487</strain>
    </source>
</reference>
<dbReference type="InterPro" id="IPR008929">
    <property type="entry name" value="Chondroitin_lyas"/>
</dbReference>
<dbReference type="Gene3D" id="1.50.10.100">
    <property type="entry name" value="Chondroitin AC/alginate lyase"/>
    <property type="match status" value="1"/>
</dbReference>
<dbReference type="GO" id="GO:0016829">
    <property type="term" value="F:lyase activity"/>
    <property type="evidence" value="ECO:0007669"/>
    <property type="project" value="InterPro"/>
</dbReference>
<dbReference type="Pfam" id="PF07940">
    <property type="entry name" value="Hepar_II_III_C"/>
    <property type="match status" value="1"/>
</dbReference>
<gene>
    <name evidence="3" type="ORF">AL01_09065</name>
</gene>
<feature type="domain" description="Heparinase II/III-like C-terminal" evidence="2">
    <location>
        <begin position="298"/>
        <end position="509"/>
    </location>
</feature>
<dbReference type="AlphaFoldDB" id="A0A1S8GN41"/>
<accession>A0A1S8GN41</accession>
<protein>
    <submittedName>
        <fullName evidence="3">Heparinase</fullName>
    </submittedName>
</protein>
<evidence type="ECO:0000313" key="3">
    <source>
        <dbReference type="EMBL" id="OOL17044.1"/>
    </source>
</evidence>
<keyword evidence="4" id="KW-1185">Reference proteome</keyword>
<dbReference type="GO" id="GO:0030313">
    <property type="term" value="C:cell envelope"/>
    <property type="evidence" value="ECO:0007669"/>
    <property type="project" value="UniProtKB-SubCell"/>
</dbReference>
<dbReference type="STRING" id="1539051.AL01_09065"/>
<evidence type="ECO:0000313" key="4">
    <source>
        <dbReference type="Proteomes" id="UP000200980"/>
    </source>
</evidence>
<dbReference type="EMBL" id="JATM01000006">
    <property type="protein sequence ID" value="OOL17044.1"/>
    <property type="molecule type" value="Genomic_DNA"/>
</dbReference>
<sequence>MFRACWRYFRLMLVSMPRRRRHEGVSPVCLYQDREEGDVDQGALLTGGVFRFGQKTYSLPLRGVWQTNSWPDDVRRWFYGFDWLRDLRTLGTNGARLLARSMVASWADRPPTDSVARESGVMGRRLANWLGHYEFCLSTATEGTQQLVLDAAVREARRLSAMLPLPPTGWEGLVALRGLLAVYMAVPYYDGFFKRFEQQLPLELKRLMGEDGITAERSPEAQYRCVQELTAIQGMFSTLQWMPPDCVPVMLGRACAVLRAFCHGDGGLALFNGSQERGAKAVQDLLEQAERYRVVASSISKGGFARLTAGRALLLVDAAAPPSAGMDRLAHAGTLSFEFSHYRQRLFVNCGAAEGGAWQRALRGSAAHTILVVDGESSSDFGEDGHVTRRPSQVRYEEKRQGRTQELHLSHNGYYPSYGVIWFRSLFLAPSGEELRGQEVVEGERDVPFTLRFHIHPDVRVEREDDEILLHAPSEIWRFHQVGGVLALEEDLYMGRGVPEQTSQIIVQSLPGRTVPVVGGAADASNRATKPPKRQQRVEWVLEYVPL</sequence>
<dbReference type="InterPro" id="IPR012480">
    <property type="entry name" value="Hepar_II_III_C"/>
</dbReference>
<organism evidence="3 4">
    <name type="scientific">Bombella intestini</name>
    <dbReference type="NCBI Taxonomy" id="1539051"/>
    <lineage>
        <taxon>Bacteria</taxon>
        <taxon>Pseudomonadati</taxon>
        <taxon>Pseudomonadota</taxon>
        <taxon>Alphaproteobacteria</taxon>
        <taxon>Acetobacterales</taxon>
        <taxon>Acetobacteraceae</taxon>
        <taxon>Bombella</taxon>
    </lineage>
</organism>
<dbReference type="Proteomes" id="UP000200980">
    <property type="component" value="Unassembled WGS sequence"/>
</dbReference>
<comment type="subcellular location">
    <subcellularLocation>
        <location evidence="1">Cell envelope</location>
    </subcellularLocation>
</comment>
<dbReference type="Gene3D" id="2.70.98.70">
    <property type="match status" value="1"/>
</dbReference>
<proteinExistence type="predicted"/>
<evidence type="ECO:0000256" key="1">
    <source>
        <dbReference type="ARBA" id="ARBA00004196"/>
    </source>
</evidence>
<evidence type="ECO:0000259" key="2">
    <source>
        <dbReference type="Pfam" id="PF07940"/>
    </source>
</evidence>